<sequence length="226" mass="24144">MLRAALVFLLTATAAQSEGIARATYAEPTTRYAHGVLGDAVEWGALQLTTDAGRRLTIRLPATRVFEDLAPRLVDLDRDGANEVLTIETDVNLGARLSVYGADGLVASNGFIGRANRWLAPLGAADLDGDGRIEIASVDRPHLAKTLMIWRQDGPRLVRVAQLEGVTNHRIGDDYISGGIAACGAMVVADAVWSRALAVTWDGTDFATRDLGPIRNRASLDPARAC</sequence>
<evidence type="ECO:0000313" key="2">
    <source>
        <dbReference type="Proteomes" id="UP000642488"/>
    </source>
</evidence>
<evidence type="ECO:0000313" key="1">
    <source>
        <dbReference type="EMBL" id="MBJ3761204.1"/>
    </source>
</evidence>
<accession>A0A934IG24</accession>
<dbReference type="Proteomes" id="UP000642488">
    <property type="component" value="Unassembled WGS sequence"/>
</dbReference>
<keyword evidence="2" id="KW-1185">Reference proteome</keyword>
<dbReference type="RefSeq" id="WP_198914385.1">
    <property type="nucleotide sequence ID" value="NZ_JAEKPD010000001.1"/>
</dbReference>
<name>A0A934IG24_9RHOB</name>
<dbReference type="InterPro" id="IPR028994">
    <property type="entry name" value="Integrin_alpha_N"/>
</dbReference>
<organism evidence="1 2">
    <name type="scientific">Palleronia pontilimi</name>
    <dbReference type="NCBI Taxonomy" id="1964209"/>
    <lineage>
        <taxon>Bacteria</taxon>
        <taxon>Pseudomonadati</taxon>
        <taxon>Pseudomonadota</taxon>
        <taxon>Alphaproteobacteria</taxon>
        <taxon>Rhodobacterales</taxon>
        <taxon>Roseobacteraceae</taxon>
        <taxon>Palleronia</taxon>
    </lineage>
</organism>
<proteinExistence type="predicted"/>
<dbReference type="EMBL" id="JAEKPD010000001">
    <property type="protein sequence ID" value="MBJ3761204.1"/>
    <property type="molecule type" value="Genomic_DNA"/>
</dbReference>
<reference evidence="1" key="1">
    <citation type="submission" date="2020-12" db="EMBL/GenBank/DDBJ databases">
        <title>Bacterial taxonomy.</title>
        <authorList>
            <person name="Pan X."/>
        </authorList>
    </citation>
    <scope>NUCLEOTIDE SEQUENCE</scope>
    <source>
        <strain evidence="1">KCTC 52957</strain>
    </source>
</reference>
<gene>
    <name evidence="1" type="ORF">ILP92_00370</name>
</gene>
<comment type="caution">
    <text evidence="1">The sequence shown here is derived from an EMBL/GenBank/DDBJ whole genome shotgun (WGS) entry which is preliminary data.</text>
</comment>
<dbReference type="AlphaFoldDB" id="A0A934IG24"/>
<dbReference type="SUPFAM" id="SSF69318">
    <property type="entry name" value="Integrin alpha N-terminal domain"/>
    <property type="match status" value="1"/>
</dbReference>
<protein>
    <submittedName>
        <fullName evidence="1">VCBS repeat-containing protein</fullName>
    </submittedName>
</protein>